<keyword evidence="2" id="KW-1185">Reference proteome</keyword>
<evidence type="ECO:0000313" key="2">
    <source>
        <dbReference type="Proteomes" id="UP001222027"/>
    </source>
</evidence>
<name>A0AAV8QC59_ENSVE</name>
<evidence type="ECO:0008006" key="3">
    <source>
        <dbReference type="Google" id="ProtNLM"/>
    </source>
</evidence>
<dbReference type="Proteomes" id="UP001222027">
    <property type="component" value="Unassembled WGS sequence"/>
</dbReference>
<reference evidence="1 2" key="1">
    <citation type="submission" date="2022-12" db="EMBL/GenBank/DDBJ databases">
        <title>Chromosome-scale assembly of the Ensete ventricosum genome.</title>
        <authorList>
            <person name="Dussert Y."/>
            <person name="Stocks J."/>
            <person name="Wendawek A."/>
            <person name="Woldeyes F."/>
            <person name="Nichols R.A."/>
            <person name="Borrell J.S."/>
        </authorList>
    </citation>
    <scope>NUCLEOTIDE SEQUENCE [LARGE SCALE GENOMIC DNA]</scope>
    <source>
        <strain evidence="2">cv. Maze</strain>
        <tissue evidence="1">Seeds</tissue>
    </source>
</reference>
<dbReference type="PANTHER" id="PTHR36376:SF1">
    <property type="entry name" value="OS09G0514700 PROTEIN"/>
    <property type="match status" value="1"/>
</dbReference>
<dbReference type="EMBL" id="JAQQAF010000001">
    <property type="protein sequence ID" value="KAJ8510951.1"/>
    <property type="molecule type" value="Genomic_DNA"/>
</dbReference>
<dbReference type="PANTHER" id="PTHR36376">
    <property type="entry name" value="OS09G0514700 PROTEIN"/>
    <property type="match status" value="1"/>
</dbReference>
<gene>
    <name evidence="1" type="ORF">OPV22_001385</name>
</gene>
<protein>
    <recommendedName>
        <fullName evidence="3">SAP domain-containing protein</fullName>
    </recommendedName>
</protein>
<sequence>MCVSFGWLNKFPASVVDKIAGLLGISCWTWKVEMMDYQNNLDFYLTMSRKELQKLCKQHDFPANKSHAQLADSLVSLVKKRNASSAALLENSINSMDGSSRKSCVSEPKANSSKVVTHGLSSGFNEIRDDDRPLYHTGNQIDVIGHMVNPTWGKPQTVTNALCPSWPANSKGTEDIGYSTFEHCNKGLKSCVAADIKETRTNQILGLECKKANIRSESEKLMGPKNEEHKLIHDAIIDIKTRPTVPMPCEHNKLHEYSMESGFVPSDEICTRTPTLQFFVMSEGGINLYVDLNSGPLEWINSMKDEMCVHPNAKHETWTLMKAISDSPEVDNHMKILPSDDTGMDLQGIEIEQNTGCTNSSLSSVVSENCNSEAYPPDTTVVTSGSSILTSAYSPQNHLVFDTAPCAREGMLLTQDSFDASFMLLKGNASPPNASMRSIANEDNGGIYPVTNDGSIPKTACVDFVDVEVKALCNTLNDVPDKDNLPMSKEMQDSVHLSFWRSYSLTGQLLGDEHYTAPAFTAASCT</sequence>
<proteinExistence type="predicted"/>
<evidence type="ECO:0000313" key="1">
    <source>
        <dbReference type="EMBL" id="KAJ8510951.1"/>
    </source>
</evidence>
<accession>A0AAV8QC59</accession>
<dbReference type="AlphaFoldDB" id="A0AAV8QC59"/>
<comment type="caution">
    <text evidence="1">The sequence shown here is derived from an EMBL/GenBank/DDBJ whole genome shotgun (WGS) entry which is preliminary data.</text>
</comment>
<organism evidence="1 2">
    <name type="scientific">Ensete ventricosum</name>
    <name type="common">Abyssinian banana</name>
    <name type="synonym">Musa ensete</name>
    <dbReference type="NCBI Taxonomy" id="4639"/>
    <lineage>
        <taxon>Eukaryota</taxon>
        <taxon>Viridiplantae</taxon>
        <taxon>Streptophyta</taxon>
        <taxon>Embryophyta</taxon>
        <taxon>Tracheophyta</taxon>
        <taxon>Spermatophyta</taxon>
        <taxon>Magnoliopsida</taxon>
        <taxon>Liliopsida</taxon>
        <taxon>Zingiberales</taxon>
        <taxon>Musaceae</taxon>
        <taxon>Ensete</taxon>
    </lineage>
</organism>